<evidence type="ECO:0000259" key="1">
    <source>
        <dbReference type="PROSITE" id="PS50972"/>
    </source>
</evidence>
<name>A0A3D9Z2D2_9HYPH</name>
<organism evidence="2 3">
    <name type="scientific">Methylovirgula ligni</name>
    <dbReference type="NCBI Taxonomy" id="569860"/>
    <lineage>
        <taxon>Bacteria</taxon>
        <taxon>Pseudomonadati</taxon>
        <taxon>Pseudomonadota</taxon>
        <taxon>Alphaproteobacteria</taxon>
        <taxon>Hyphomicrobiales</taxon>
        <taxon>Beijerinckiaceae</taxon>
        <taxon>Methylovirgula</taxon>
    </lineage>
</organism>
<evidence type="ECO:0000313" key="2">
    <source>
        <dbReference type="EMBL" id="REF89332.1"/>
    </source>
</evidence>
<dbReference type="OrthoDB" id="4029442at2"/>
<dbReference type="SUPFAM" id="SSF51717">
    <property type="entry name" value="Dihydropteroate synthetase-like"/>
    <property type="match status" value="1"/>
</dbReference>
<gene>
    <name evidence="2" type="ORF">DES32_0552</name>
</gene>
<proteinExistence type="predicted"/>
<dbReference type="InterPro" id="IPR000489">
    <property type="entry name" value="Pterin-binding_dom"/>
</dbReference>
<dbReference type="InterPro" id="IPR011005">
    <property type="entry name" value="Dihydropteroate_synth-like_sf"/>
</dbReference>
<dbReference type="GO" id="GO:0042558">
    <property type="term" value="P:pteridine-containing compound metabolic process"/>
    <property type="evidence" value="ECO:0007669"/>
    <property type="project" value="InterPro"/>
</dbReference>
<dbReference type="Gene3D" id="3.20.20.20">
    <property type="entry name" value="Dihydropteroate synthase-like"/>
    <property type="match status" value="1"/>
</dbReference>
<dbReference type="Proteomes" id="UP000256900">
    <property type="component" value="Unassembled WGS sequence"/>
</dbReference>
<dbReference type="AlphaFoldDB" id="A0A3D9Z2D2"/>
<evidence type="ECO:0000313" key="3">
    <source>
        <dbReference type="Proteomes" id="UP000256900"/>
    </source>
</evidence>
<keyword evidence="3" id="KW-1185">Reference proteome</keyword>
<accession>A0A3D9Z2D2</accession>
<reference evidence="2 3" key="1">
    <citation type="submission" date="2018-08" db="EMBL/GenBank/DDBJ databases">
        <title>Genomic Encyclopedia of Type Strains, Phase IV (KMG-IV): sequencing the most valuable type-strain genomes for metagenomic binning, comparative biology and taxonomic classification.</title>
        <authorList>
            <person name="Goeker M."/>
        </authorList>
    </citation>
    <scope>NUCLEOTIDE SEQUENCE [LARGE SCALE GENOMIC DNA]</scope>
    <source>
        <strain evidence="2 3">BW863</strain>
    </source>
</reference>
<comment type="caution">
    <text evidence="2">The sequence shown here is derived from an EMBL/GenBank/DDBJ whole genome shotgun (WGS) entry which is preliminary data.</text>
</comment>
<feature type="domain" description="Pterin-binding" evidence="1">
    <location>
        <begin position="94"/>
        <end position="357"/>
    </location>
</feature>
<protein>
    <submittedName>
        <fullName evidence="2">Dihydropteroate synthase-like protein</fullName>
    </submittedName>
</protein>
<dbReference type="EMBL" id="QUMO01000001">
    <property type="protein sequence ID" value="REF89332.1"/>
    <property type="molecule type" value="Genomic_DNA"/>
</dbReference>
<dbReference type="Pfam" id="PF20123">
    <property type="entry name" value="DUF6513"/>
    <property type="match status" value="1"/>
</dbReference>
<dbReference type="PROSITE" id="PS50972">
    <property type="entry name" value="PTERIN_BINDING"/>
    <property type="match status" value="1"/>
</dbReference>
<sequence length="464" mass="50553">MAERILLLTGHLAAPRLVKTMNGLGPTPFAWRIFDVGVKVAALMTEAIILRRVPRPIEAERIILPGRCRADLDALSRELGVKVERGPDEIADLPAYFGRGGRPPDLSRYDIRIFSEIVDASGVSVDEILRRAAQMRTEGADVIDLGCLPDTPFPNLEDCVRALKAAGHKVSVDSADAGELERGAAAGADFLLSLTETTLDIARKYPVTPVLIPQPHSDLGSLVRLAEKAQAADIPFIIDPILDPIHFGFSASLARYIEARRLLPDAEMMMGTGNLTELTEADTSGITAMLLGICSELSIRNVLVVQVSPHTRRTVAEHDDARRLMYAARADEALPKGYGAGLAQVHDLKPFVTTPVEIAERAADVRDANYRIEVAEDGIHLYNRAGHHVARDAMTLFPHLAVKGDDAHAFYIGTELMKAELAFTLGKRYVQDEPLDFGAATEAAQEDLTRLREMGHTLRAKAEG</sequence>
<dbReference type="RefSeq" id="WP_115835114.1">
    <property type="nucleotide sequence ID" value="NZ_CP025086.1"/>
</dbReference>
<dbReference type="InterPro" id="IPR045406">
    <property type="entry name" value="DUF6513"/>
</dbReference>